<dbReference type="AlphaFoldDB" id="A0A1H3G8Q7"/>
<dbReference type="EMBL" id="FNOK01000018">
    <property type="protein sequence ID" value="SDX99641.1"/>
    <property type="molecule type" value="Genomic_DNA"/>
</dbReference>
<protein>
    <recommendedName>
        <fullName evidence="3">Phosphotransferase enzyme family protein</fullName>
    </recommendedName>
</protein>
<organism evidence="1 2">
    <name type="scientific">Saccharopolyspora shandongensis</name>
    <dbReference type="NCBI Taxonomy" id="418495"/>
    <lineage>
        <taxon>Bacteria</taxon>
        <taxon>Bacillati</taxon>
        <taxon>Actinomycetota</taxon>
        <taxon>Actinomycetes</taxon>
        <taxon>Pseudonocardiales</taxon>
        <taxon>Pseudonocardiaceae</taxon>
        <taxon>Saccharopolyspora</taxon>
    </lineage>
</organism>
<evidence type="ECO:0000313" key="1">
    <source>
        <dbReference type="EMBL" id="SDX99641.1"/>
    </source>
</evidence>
<keyword evidence="2" id="KW-1185">Reference proteome</keyword>
<accession>A0A1H3G8Q7</accession>
<dbReference type="STRING" id="418495.SAMN05216215_101888"/>
<dbReference type="Proteomes" id="UP000199529">
    <property type="component" value="Unassembled WGS sequence"/>
</dbReference>
<evidence type="ECO:0008006" key="3">
    <source>
        <dbReference type="Google" id="ProtNLM"/>
    </source>
</evidence>
<name>A0A1H3G8Q7_9PSEU</name>
<evidence type="ECO:0000313" key="2">
    <source>
        <dbReference type="Proteomes" id="UP000199529"/>
    </source>
</evidence>
<proteinExistence type="predicted"/>
<reference evidence="2" key="1">
    <citation type="submission" date="2016-10" db="EMBL/GenBank/DDBJ databases">
        <authorList>
            <person name="Varghese N."/>
            <person name="Submissions S."/>
        </authorList>
    </citation>
    <scope>NUCLEOTIDE SEQUENCE [LARGE SCALE GENOMIC DNA]</scope>
    <source>
        <strain evidence="2">CGMCC 4.3530</strain>
    </source>
</reference>
<gene>
    <name evidence="1" type="ORF">SAMN05216215_101888</name>
</gene>
<sequence length="261" mass="28550">MTRAETELGVRLDTSRAVVKRRTWGAPSNAGTWVRLQVWPVEHPAVERVPGVVAASELVGVPRPAWYRGVRWDADGLMWRADELDLITQPPVIPAGTLTSDPGFSDDWWRDLERALDAVAIAAVPLPQQTVTQQRFTERITTVFGAEVDTTVTEWGGLHGDMGFANLTAPELVLLDWEEFGRGPVGLDHARLWADALAAPGLAQRCAAEFAPYLDSKQGLLCRAYSLAPLLTLPDTEPLRAPAELAAVEVSAALRRSSSRR</sequence>